<evidence type="ECO:0000313" key="1">
    <source>
        <dbReference type="EMBL" id="BFP48915.1"/>
    </source>
</evidence>
<reference evidence="1" key="1">
    <citation type="submission" date="2024-07" db="EMBL/GenBank/DDBJ databases">
        <title>Complete genome sequences of cellulolytic bacteria, Kitasatospora sp. CMC57 and Streptomyces sp. CMC78, isolated from Japanese agricultural soil.</title>
        <authorList>
            <person name="Hashimoto T."/>
            <person name="Ito M."/>
            <person name="Iwamoto M."/>
            <person name="Fukahori D."/>
            <person name="Shoda T."/>
            <person name="Sakoda M."/>
            <person name="Morohoshi T."/>
            <person name="Mitsuboshi M."/>
            <person name="Nishizawa T."/>
        </authorList>
    </citation>
    <scope>NUCLEOTIDE SEQUENCE</scope>
    <source>
        <strain evidence="1">CMC57</strain>
    </source>
</reference>
<protein>
    <submittedName>
        <fullName evidence="1">Uncharacterized protein</fullName>
    </submittedName>
</protein>
<organism evidence="1">
    <name type="scientific">Kitasatospora sp. CMC57</name>
    <dbReference type="NCBI Taxonomy" id="3231513"/>
    <lineage>
        <taxon>Bacteria</taxon>
        <taxon>Bacillati</taxon>
        <taxon>Actinomycetota</taxon>
        <taxon>Actinomycetes</taxon>
        <taxon>Kitasatosporales</taxon>
        <taxon>Streptomycetaceae</taxon>
        <taxon>Kitasatospora</taxon>
    </lineage>
</organism>
<name>A0AB33K830_9ACTN</name>
<sequence length="104" mass="10986">MTENEIKLKAIAALTALRGGVGTDYASDLLGEVVPDYFMVPADADANEIGRAVLGQLSKPLSALITGFVLAFEAVADTYEETDPEVSTEQILQVLALEIAADTE</sequence>
<accession>A0AB33K830</accession>
<dbReference type="RefSeq" id="WP_407991085.1">
    <property type="nucleotide sequence ID" value="NZ_AP035881.2"/>
</dbReference>
<dbReference type="AlphaFoldDB" id="A0AB33K830"/>
<proteinExistence type="predicted"/>
<dbReference type="EMBL" id="AP035881">
    <property type="protein sequence ID" value="BFP48915.1"/>
    <property type="molecule type" value="Genomic_DNA"/>
</dbReference>
<gene>
    <name evidence="1" type="ORF">KCMC57_52830</name>
</gene>